<evidence type="ECO:0000256" key="1">
    <source>
        <dbReference type="ARBA" id="ARBA00004571"/>
    </source>
</evidence>
<gene>
    <name evidence="14" type="ORF">ACFSUS_05635</name>
</gene>
<dbReference type="Gene3D" id="2.40.170.20">
    <property type="entry name" value="TonB-dependent receptor, beta-barrel domain"/>
    <property type="match status" value="1"/>
</dbReference>
<keyword evidence="5 11" id="KW-0732">Signal</keyword>
<evidence type="ECO:0000256" key="3">
    <source>
        <dbReference type="ARBA" id="ARBA00022452"/>
    </source>
</evidence>
<comment type="caution">
    <text evidence="14">The sequence shown here is derived from an EMBL/GenBank/DDBJ whole genome shotgun (WGS) entry which is preliminary data.</text>
</comment>
<keyword evidence="9" id="KW-0998">Cell outer membrane</keyword>
<dbReference type="InterPro" id="IPR039426">
    <property type="entry name" value="TonB-dep_rcpt-like"/>
</dbReference>
<dbReference type="RefSeq" id="WP_381520273.1">
    <property type="nucleotide sequence ID" value="NZ_JBHULN010000002.1"/>
</dbReference>
<dbReference type="Gene3D" id="2.170.130.10">
    <property type="entry name" value="TonB-dependent receptor, plug domain"/>
    <property type="match status" value="1"/>
</dbReference>
<dbReference type="Pfam" id="PF00593">
    <property type="entry name" value="TonB_dep_Rec_b-barrel"/>
    <property type="match status" value="1"/>
</dbReference>
<dbReference type="Gene3D" id="2.60.40.1120">
    <property type="entry name" value="Carboxypeptidase-like, regulatory domain"/>
    <property type="match status" value="1"/>
</dbReference>
<feature type="domain" description="TonB-dependent receptor-like beta-barrel" evidence="12">
    <location>
        <begin position="527"/>
        <end position="943"/>
    </location>
</feature>
<evidence type="ECO:0000256" key="8">
    <source>
        <dbReference type="ARBA" id="ARBA00023170"/>
    </source>
</evidence>
<dbReference type="PANTHER" id="PTHR30069:SF29">
    <property type="entry name" value="HEMOGLOBIN AND HEMOGLOBIN-HAPTOGLOBIN-BINDING PROTEIN 1-RELATED"/>
    <property type="match status" value="1"/>
</dbReference>
<dbReference type="Proteomes" id="UP001597469">
    <property type="component" value="Unassembled WGS sequence"/>
</dbReference>
<evidence type="ECO:0000256" key="9">
    <source>
        <dbReference type="ARBA" id="ARBA00023237"/>
    </source>
</evidence>
<evidence type="ECO:0000256" key="6">
    <source>
        <dbReference type="ARBA" id="ARBA00023077"/>
    </source>
</evidence>
<dbReference type="SUPFAM" id="SSF49464">
    <property type="entry name" value="Carboxypeptidase regulatory domain-like"/>
    <property type="match status" value="1"/>
</dbReference>
<keyword evidence="8 14" id="KW-0675">Receptor</keyword>
<evidence type="ECO:0000259" key="13">
    <source>
        <dbReference type="Pfam" id="PF07715"/>
    </source>
</evidence>
<evidence type="ECO:0000256" key="5">
    <source>
        <dbReference type="ARBA" id="ARBA00022729"/>
    </source>
</evidence>
<dbReference type="InterPro" id="IPR037066">
    <property type="entry name" value="Plug_dom_sf"/>
</dbReference>
<organism evidence="14 15">
    <name type="scientific">Spirosoma soli</name>
    <dbReference type="NCBI Taxonomy" id="1770529"/>
    <lineage>
        <taxon>Bacteria</taxon>
        <taxon>Pseudomonadati</taxon>
        <taxon>Bacteroidota</taxon>
        <taxon>Cytophagia</taxon>
        <taxon>Cytophagales</taxon>
        <taxon>Cytophagaceae</taxon>
        <taxon>Spirosoma</taxon>
    </lineage>
</organism>
<dbReference type="SUPFAM" id="SSF56935">
    <property type="entry name" value="Porins"/>
    <property type="match status" value="1"/>
</dbReference>
<keyword evidence="15" id="KW-1185">Reference proteome</keyword>
<keyword evidence="3" id="KW-1134">Transmembrane beta strand</keyword>
<evidence type="ECO:0000256" key="7">
    <source>
        <dbReference type="ARBA" id="ARBA00023136"/>
    </source>
</evidence>
<comment type="similarity">
    <text evidence="10">Belongs to the TonB-dependent receptor family.</text>
</comment>
<reference evidence="15" key="1">
    <citation type="journal article" date="2019" name="Int. J. Syst. Evol. Microbiol.">
        <title>The Global Catalogue of Microorganisms (GCM) 10K type strain sequencing project: providing services to taxonomists for standard genome sequencing and annotation.</title>
        <authorList>
            <consortium name="The Broad Institute Genomics Platform"/>
            <consortium name="The Broad Institute Genome Sequencing Center for Infectious Disease"/>
            <person name="Wu L."/>
            <person name="Ma J."/>
        </authorList>
    </citation>
    <scope>NUCLEOTIDE SEQUENCE [LARGE SCALE GENOMIC DNA]</scope>
    <source>
        <strain evidence="15">KCTC 42805</strain>
    </source>
</reference>
<keyword evidence="7 10" id="KW-0472">Membrane</keyword>
<protein>
    <submittedName>
        <fullName evidence="14">TonB-dependent receptor domain-containing protein</fullName>
    </submittedName>
</protein>
<dbReference type="InterPro" id="IPR012910">
    <property type="entry name" value="Plug_dom"/>
</dbReference>
<dbReference type="InterPro" id="IPR008969">
    <property type="entry name" value="CarboxyPept-like_regulatory"/>
</dbReference>
<feature type="signal peptide" evidence="11">
    <location>
        <begin position="1"/>
        <end position="20"/>
    </location>
</feature>
<accession>A0ABW5M0L0</accession>
<evidence type="ECO:0000256" key="2">
    <source>
        <dbReference type="ARBA" id="ARBA00022448"/>
    </source>
</evidence>
<evidence type="ECO:0000313" key="15">
    <source>
        <dbReference type="Proteomes" id="UP001597469"/>
    </source>
</evidence>
<sequence length="972" mass="106613">MRQLLLFLYFALLVSASAWAQTTISGRVTDSKSQPLPGVNVLVKGTTTGTVTKPDGQFSLQTSESLPLTLQVSFIGYGRQNVVVRGNNFRSVDIKLVEEAILTDEVVVSASRVPEDIQKAPVTVEKLGARQFANSPAATPFDALQNVKGVDLLTQSLTFKSVNVRGFGANNNNRFLQLTDGMDNRSPGLGFGFGTVAGVSDLDVESIELIPGASSALYGPDALQGLMLTTSKNPFTYQGLSAQVKVGANNFGKTGFGPKPYLDYAIRYAKQLGTRFAFKVNFQRLTGTDFIADDYSDRSTSARTGFFSTDPDRGGIATGIGYVPNNDPNTNFQYDGVNNYGDDINNGGAFRFPSNYANTLLRNQLVTRTGYTELEVLGNNGKVFNNRANVSLHYKLTDKIEASLGWYYGNGNFIRTASFREYFPDYRRNQFKAEVRGENFFLRAYTTQQKAEGWNIGQTARAINETWKPLAITVPGAPGQPSVLTGGWASEFGLAYFDGGKNGGIEQARSVADRGRYLPGSPEFNRLRDAYANTFNTDFIPGSTTARGLRFRDNSQLWHYEGMYNFTKLLNDAVDVIAGASLRHYALESGGTAFPRRPDGSEYTINEVGAYVQASKNLAFGDLTVKPTVAVRYDKNQYLKGGLTPRASAVVSYGVHNLRASWQSAFRNPSPGQLFAIPAAGLAGEIGGLPQAYNGAGLNTNPGYLQVEVTPYQNNTATAATPQPFVVDPSRFTTEKIKTWEIGYKTLVSNKFYVDMFYFASRYTDFIAAQTVYQLLTPGGGPTALLTSSNYRTLQVNFNNTNEIFVRGAGIGAEYGFGKGYTLSGNYTYQNGLVTARDARGNIRNDLSGVPVVKRKMSNPEVAQLGRNFFISPENRYNISLSNTRLTDRLGATITYRWTDRTWVEQGITQGDIWLPSWSSVDAQVSYKVPSFKSVVKLGGTNILNKYYAQGYGLARIGGLYYVSITFDELMR</sequence>
<evidence type="ECO:0000256" key="4">
    <source>
        <dbReference type="ARBA" id="ARBA00022692"/>
    </source>
</evidence>
<dbReference type="InterPro" id="IPR036942">
    <property type="entry name" value="Beta-barrel_TonB_sf"/>
</dbReference>
<name>A0ABW5M0L0_9BACT</name>
<evidence type="ECO:0000259" key="12">
    <source>
        <dbReference type="Pfam" id="PF00593"/>
    </source>
</evidence>
<dbReference type="Pfam" id="PF13715">
    <property type="entry name" value="CarbopepD_reg_2"/>
    <property type="match status" value="1"/>
</dbReference>
<feature type="chain" id="PRO_5046282933" evidence="11">
    <location>
        <begin position="21"/>
        <end position="972"/>
    </location>
</feature>
<dbReference type="EMBL" id="JBHULN010000002">
    <property type="protein sequence ID" value="MFD2570107.1"/>
    <property type="molecule type" value="Genomic_DNA"/>
</dbReference>
<evidence type="ECO:0000313" key="14">
    <source>
        <dbReference type="EMBL" id="MFD2570107.1"/>
    </source>
</evidence>
<keyword evidence="4" id="KW-0812">Transmembrane</keyword>
<feature type="domain" description="TonB-dependent receptor plug" evidence="13">
    <location>
        <begin position="117"/>
        <end position="225"/>
    </location>
</feature>
<evidence type="ECO:0000256" key="10">
    <source>
        <dbReference type="RuleBase" id="RU003357"/>
    </source>
</evidence>
<proteinExistence type="inferred from homology"/>
<keyword evidence="6 10" id="KW-0798">TonB box</keyword>
<comment type="subcellular location">
    <subcellularLocation>
        <location evidence="1">Cell outer membrane</location>
        <topology evidence="1">Multi-pass membrane protein</topology>
    </subcellularLocation>
</comment>
<dbReference type="Pfam" id="PF07715">
    <property type="entry name" value="Plug"/>
    <property type="match status" value="1"/>
</dbReference>
<dbReference type="PANTHER" id="PTHR30069">
    <property type="entry name" value="TONB-DEPENDENT OUTER MEMBRANE RECEPTOR"/>
    <property type="match status" value="1"/>
</dbReference>
<dbReference type="InterPro" id="IPR000531">
    <property type="entry name" value="Beta-barrel_TonB"/>
</dbReference>
<evidence type="ECO:0000256" key="11">
    <source>
        <dbReference type="SAM" id="SignalP"/>
    </source>
</evidence>
<keyword evidence="2" id="KW-0813">Transport</keyword>